<reference evidence="1" key="1">
    <citation type="journal article" date="2014" name="Int. J. Syst. Evol. Microbiol.">
        <title>Complete genome sequence of Corynebacterium casei LMG S-19264T (=DSM 44701T), isolated from a smear-ripened cheese.</title>
        <authorList>
            <consortium name="US DOE Joint Genome Institute (JGI-PGF)"/>
            <person name="Walter F."/>
            <person name="Albersmeier A."/>
            <person name="Kalinowski J."/>
            <person name="Ruckert C."/>
        </authorList>
    </citation>
    <scope>NUCLEOTIDE SEQUENCE</scope>
    <source>
        <strain evidence="1">CGMCC 1.15178</strain>
    </source>
</reference>
<evidence type="ECO:0000313" key="1">
    <source>
        <dbReference type="EMBL" id="GGD93289.1"/>
    </source>
</evidence>
<sequence length="70" mass="8083">MLLSQISKQLGLRLRQSDHSPVRPKQKNDVEKVTAITGDKYDWRGKQGYAKRWHSNHSVTGYCHALCRTC</sequence>
<reference evidence="1" key="2">
    <citation type="submission" date="2020-09" db="EMBL/GenBank/DDBJ databases">
        <authorList>
            <person name="Sun Q."/>
            <person name="Zhou Y."/>
        </authorList>
    </citation>
    <scope>NUCLEOTIDE SEQUENCE</scope>
    <source>
        <strain evidence="1">CGMCC 1.15178</strain>
    </source>
</reference>
<proteinExistence type="predicted"/>
<dbReference type="EMBL" id="BMHP01000006">
    <property type="protein sequence ID" value="GGD93289.1"/>
    <property type="molecule type" value="Genomic_DNA"/>
</dbReference>
<organism evidence="1 2">
    <name type="scientific">Paenibacillus nasutitermitis</name>
    <dbReference type="NCBI Taxonomy" id="1652958"/>
    <lineage>
        <taxon>Bacteria</taxon>
        <taxon>Bacillati</taxon>
        <taxon>Bacillota</taxon>
        <taxon>Bacilli</taxon>
        <taxon>Bacillales</taxon>
        <taxon>Paenibacillaceae</taxon>
        <taxon>Paenibacillus</taxon>
    </lineage>
</organism>
<name>A0A916ZF79_9BACL</name>
<keyword evidence="2" id="KW-1185">Reference proteome</keyword>
<comment type="caution">
    <text evidence="1">The sequence shown here is derived from an EMBL/GenBank/DDBJ whole genome shotgun (WGS) entry which is preliminary data.</text>
</comment>
<dbReference type="Proteomes" id="UP000612456">
    <property type="component" value="Unassembled WGS sequence"/>
</dbReference>
<evidence type="ECO:0000313" key="2">
    <source>
        <dbReference type="Proteomes" id="UP000612456"/>
    </source>
</evidence>
<dbReference type="AlphaFoldDB" id="A0A916ZF79"/>
<accession>A0A916ZF79</accession>
<gene>
    <name evidence="1" type="ORF">GCM10010911_59870</name>
</gene>
<protein>
    <submittedName>
        <fullName evidence="1">Uncharacterized protein</fullName>
    </submittedName>
</protein>